<feature type="chain" id="PRO_5039253393" evidence="2">
    <location>
        <begin position="24"/>
        <end position="208"/>
    </location>
</feature>
<name>A0A5N8WBM1_9ACTN</name>
<dbReference type="Proteomes" id="UP000326979">
    <property type="component" value="Unassembled WGS sequence"/>
</dbReference>
<feature type="compositionally biased region" description="Basic residues" evidence="1">
    <location>
        <begin position="196"/>
        <end position="208"/>
    </location>
</feature>
<dbReference type="RefSeq" id="WP_152788490.1">
    <property type="nucleotide sequence ID" value="NZ_BAABEQ010000024.1"/>
</dbReference>
<keyword evidence="2" id="KW-0732">Signal</keyword>
<feature type="signal peptide" evidence="2">
    <location>
        <begin position="1"/>
        <end position="23"/>
    </location>
</feature>
<evidence type="ECO:0000313" key="4">
    <source>
        <dbReference type="Proteomes" id="UP000326979"/>
    </source>
</evidence>
<feature type="region of interest" description="Disordered" evidence="1">
    <location>
        <begin position="156"/>
        <end position="208"/>
    </location>
</feature>
<dbReference type="OrthoDB" id="6717945at2"/>
<gene>
    <name evidence="3" type="ORF">FNH04_27550</name>
</gene>
<evidence type="ECO:0000256" key="1">
    <source>
        <dbReference type="SAM" id="MobiDB-lite"/>
    </source>
</evidence>
<dbReference type="PROSITE" id="PS51257">
    <property type="entry name" value="PROKAR_LIPOPROTEIN"/>
    <property type="match status" value="1"/>
</dbReference>
<evidence type="ECO:0000313" key="3">
    <source>
        <dbReference type="EMBL" id="MPY43525.1"/>
    </source>
</evidence>
<sequence length="208" mass="21737">MSWTRGCLAALAVCALLGSVAGCGDGEAQERGTGVSASPVGNLLDATDERGRHYREIDETGAPEIGIEVQPDADGGWDIRLTVRGFRFSPAGVKPVAVAGRGTAVLSLDGRVLTRLRTTEYHLPGRLVPRGTHRLTARLYADDHTVWAVDGEPVESTADITESEPEPTPAASRSGSVRGATVSGGAPPARTEGRTRTGRSSHSARKAS</sequence>
<reference evidence="3 4" key="1">
    <citation type="submission" date="2019-07" db="EMBL/GenBank/DDBJ databases">
        <title>New species of Amycolatopsis and Streptomyces.</title>
        <authorList>
            <person name="Duangmal K."/>
            <person name="Teo W.F.A."/>
            <person name="Lipun K."/>
        </authorList>
    </citation>
    <scope>NUCLEOTIDE SEQUENCE [LARGE SCALE GENOMIC DNA]</scope>
    <source>
        <strain evidence="3 4">TISTR 2346</strain>
    </source>
</reference>
<accession>A0A5N8WBM1</accession>
<evidence type="ECO:0000256" key="2">
    <source>
        <dbReference type="SAM" id="SignalP"/>
    </source>
</evidence>
<dbReference type="EMBL" id="VJZE01000233">
    <property type="protein sequence ID" value="MPY43525.1"/>
    <property type="molecule type" value="Genomic_DNA"/>
</dbReference>
<keyword evidence="4" id="KW-1185">Reference proteome</keyword>
<organism evidence="3 4">
    <name type="scientific">Streptomyces phyllanthi</name>
    <dbReference type="NCBI Taxonomy" id="1803180"/>
    <lineage>
        <taxon>Bacteria</taxon>
        <taxon>Bacillati</taxon>
        <taxon>Actinomycetota</taxon>
        <taxon>Actinomycetes</taxon>
        <taxon>Kitasatosporales</taxon>
        <taxon>Streptomycetaceae</taxon>
        <taxon>Streptomyces</taxon>
    </lineage>
</organism>
<comment type="caution">
    <text evidence="3">The sequence shown here is derived from an EMBL/GenBank/DDBJ whole genome shotgun (WGS) entry which is preliminary data.</text>
</comment>
<proteinExistence type="predicted"/>
<protein>
    <submittedName>
        <fullName evidence="3">Nuclear transport factor 2 family protein</fullName>
    </submittedName>
</protein>
<dbReference type="AlphaFoldDB" id="A0A5N8WBM1"/>